<organism evidence="2 3">
    <name type="scientific">Neptunomonas marina</name>
    <dbReference type="NCBI Taxonomy" id="1815562"/>
    <lineage>
        <taxon>Bacteria</taxon>
        <taxon>Pseudomonadati</taxon>
        <taxon>Pseudomonadota</taxon>
        <taxon>Gammaproteobacteria</taxon>
        <taxon>Oceanospirillales</taxon>
        <taxon>Oceanospirillaceae</taxon>
        <taxon>Neptunomonas</taxon>
    </lineage>
</organism>
<evidence type="ECO:0000313" key="3">
    <source>
        <dbReference type="Proteomes" id="UP000282818"/>
    </source>
</evidence>
<accession>A0A437QBK3</accession>
<evidence type="ECO:0000313" key="2">
    <source>
        <dbReference type="EMBL" id="RVU31779.1"/>
    </source>
</evidence>
<dbReference type="AlphaFoldDB" id="A0A437QBK3"/>
<keyword evidence="3" id="KW-1185">Reference proteome</keyword>
<evidence type="ECO:0000256" key="1">
    <source>
        <dbReference type="SAM" id="Phobius"/>
    </source>
</evidence>
<sequence>MSTVTVQKSLNYIAICALLIFGGILSPIGMQSSHGIAVLYFAEHQHELHTDASAHHDISDHVHETSAYRHSPGTYYLASVRETSAIQVIYSNHAASVPKPPPKPARFI</sequence>
<dbReference type="Proteomes" id="UP000282818">
    <property type="component" value="Unassembled WGS sequence"/>
</dbReference>
<protein>
    <submittedName>
        <fullName evidence="2">Uncharacterized protein</fullName>
    </submittedName>
</protein>
<feature type="transmembrane region" description="Helical" evidence="1">
    <location>
        <begin position="12"/>
        <end position="30"/>
    </location>
</feature>
<keyword evidence="1" id="KW-0812">Transmembrane</keyword>
<dbReference type="EMBL" id="SACQ01000002">
    <property type="protein sequence ID" value="RVU31779.1"/>
    <property type="molecule type" value="Genomic_DNA"/>
</dbReference>
<proteinExistence type="predicted"/>
<reference evidence="2 3" key="1">
    <citation type="submission" date="2019-01" db="EMBL/GenBank/DDBJ databases">
        <authorList>
            <person name="Chen W.-M."/>
        </authorList>
    </citation>
    <scope>NUCLEOTIDE SEQUENCE [LARGE SCALE GENOMIC DNA]</scope>
    <source>
        <strain evidence="2 3">HPM-16</strain>
    </source>
</reference>
<keyword evidence="1" id="KW-0472">Membrane</keyword>
<dbReference type="RefSeq" id="WP_127693638.1">
    <property type="nucleotide sequence ID" value="NZ_SACQ01000002.1"/>
</dbReference>
<keyword evidence="1" id="KW-1133">Transmembrane helix</keyword>
<gene>
    <name evidence="2" type="ORF">EOE65_07310</name>
</gene>
<comment type="caution">
    <text evidence="2">The sequence shown here is derived from an EMBL/GenBank/DDBJ whole genome shotgun (WGS) entry which is preliminary data.</text>
</comment>
<name>A0A437QBK3_9GAMM</name>